<dbReference type="AlphaFoldDB" id="A0A9X1ICV0"/>
<keyword evidence="2" id="KW-1185">Reference proteome</keyword>
<organism evidence="1 2">
    <name type="scientific">Roseicella aerolata</name>
    <dbReference type="NCBI Taxonomy" id="2883479"/>
    <lineage>
        <taxon>Bacteria</taxon>
        <taxon>Pseudomonadati</taxon>
        <taxon>Pseudomonadota</taxon>
        <taxon>Alphaproteobacteria</taxon>
        <taxon>Acetobacterales</taxon>
        <taxon>Roseomonadaceae</taxon>
        <taxon>Roseicella</taxon>
    </lineage>
</organism>
<dbReference type="Proteomes" id="UP001139311">
    <property type="component" value="Unassembled WGS sequence"/>
</dbReference>
<sequence>MALSLILHDLSGLTPDDQKRFFEAIFQIAPGHWQVAPGATLAETGVSPAYLRDHLLKAVPPAQRAGTRLLVTRTSPDTAWHALSPEGEDWLREMMAEG</sequence>
<accession>A0A9X1ICV0</accession>
<evidence type="ECO:0000313" key="1">
    <source>
        <dbReference type="EMBL" id="MCB4822062.1"/>
    </source>
</evidence>
<reference evidence="1" key="1">
    <citation type="submission" date="2021-10" db="EMBL/GenBank/DDBJ databases">
        <title>Roseicella aerolatum sp. nov., isolated from aerosols of e-waste dismantling site.</title>
        <authorList>
            <person name="Qin T."/>
        </authorList>
    </citation>
    <scope>NUCLEOTIDE SEQUENCE</scope>
    <source>
        <strain evidence="1">GB24</strain>
    </source>
</reference>
<name>A0A9X1ICV0_9PROT</name>
<proteinExistence type="predicted"/>
<comment type="caution">
    <text evidence="1">The sequence shown here is derived from an EMBL/GenBank/DDBJ whole genome shotgun (WGS) entry which is preliminary data.</text>
</comment>
<dbReference type="EMBL" id="JAJAQI010000012">
    <property type="protein sequence ID" value="MCB4822062.1"/>
    <property type="molecule type" value="Genomic_DNA"/>
</dbReference>
<protein>
    <submittedName>
        <fullName evidence="1">Uncharacterized protein</fullName>
    </submittedName>
</protein>
<evidence type="ECO:0000313" key="2">
    <source>
        <dbReference type="Proteomes" id="UP001139311"/>
    </source>
</evidence>
<dbReference type="RefSeq" id="WP_226607774.1">
    <property type="nucleotide sequence ID" value="NZ_JAJAQI010000012.1"/>
</dbReference>
<gene>
    <name evidence="1" type="ORF">LHA35_09990</name>
</gene>